<keyword evidence="2" id="KW-1185">Reference proteome</keyword>
<dbReference type="InterPro" id="IPR008930">
    <property type="entry name" value="Terpenoid_cyclase/PrenylTrfase"/>
</dbReference>
<sequence>MVTPDTLHLAQHFIMRNARLIDRYRFAFFQSGPAEPVRSVLAAYRNVDGGYGNGLEPDLRGHGSQPQAAEAALRILDELGPVPRDIARPLCAHLTSITRPDGGLPQVLPSVRHTEAAPWWREHGDFTGSLNPTAAIAGLLHKHHITHPWRDRATAFCWTRIAALRWTNPYQAIAVCTFLQHAPDRTRAKAEFARLAPMIRAVIQVDPDATGHVHTPLDLAEDPDHIARELFTDAQIDAHLDALIRAQDADGGWHFNWESWCPATVPEWRGLITLQRLRTLRAYGRLDERAEAERPAP</sequence>
<evidence type="ECO:0000313" key="1">
    <source>
        <dbReference type="EMBL" id="NYE48530.1"/>
    </source>
</evidence>
<reference evidence="1 2" key="1">
    <citation type="submission" date="2020-07" db="EMBL/GenBank/DDBJ databases">
        <title>Sequencing the genomes of 1000 actinobacteria strains.</title>
        <authorList>
            <person name="Klenk H.-P."/>
        </authorList>
    </citation>
    <scope>NUCLEOTIDE SEQUENCE [LARGE SCALE GENOMIC DNA]</scope>
    <source>
        <strain evidence="1 2">CXB654</strain>
    </source>
</reference>
<dbReference type="AlphaFoldDB" id="A0A852U3K2"/>
<proteinExistence type="predicted"/>
<name>A0A852U3K2_9ACTN</name>
<evidence type="ECO:0008006" key="3">
    <source>
        <dbReference type="Google" id="ProtNLM"/>
    </source>
</evidence>
<protein>
    <recommendedName>
        <fullName evidence="3">Prenyltransferase</fullName>
    </recommendedName>
</protein>
<dbReference type="SUPFAM" id="SSF48239">
    <property type="entry name" value="Terpenoid cyclases/Protein prenyltransferases"/>
    <property type="match status" value="1"/>
</dbReference>
<organism evidence="1 2">
    <name type="scientific">Spinactinospora alkalitolerans</name>
    <dbReference type="NCBI Taxonomy" id="687207"/>
    <lineage>
        <taxon>Bacteria</taxon>
        <taxon>Bacillati</taxon>
        <taxon>Actinomycetota</taxon>
        <taxon>Actinomycetes</taxon>
        <taxon>Streptosporangiales</taxon>
        <taxon>Nocardiopsidaceae</taxon>
        <taxon>Spinactinospora</taxon>
    </lineage>
</organism>
<dbReference type="Proteomes" id="UP000589036">
    <property type="component" value="Unassembled WGS sequence"/>
</dbReference>
<gene>
    <name evidence="1" type="ORF">HDA32_003650</name>
</gene>
<comment type="caution">
    <text evidence="1">The sequence shown here is derived from an EMBL/GenBank/DDBJ whole genome shotgun (WGS) entry which is preliminary data.</text>
</comment>
<accession>A0A852U3K2</accession>
<evidence type="ECO:0000313" key="2">
    <source>
        <dbReference type="Proteomes" id="UP000589036"/>
    </source>
</evidence>
<dbReference type="EMBL" id="JACCCC010000001">
    <property type="protein sequence ID" value="NYE48530.1"/>
    <property type="molecule type" value="Genomic_DNA"/>
</dbReference>